<evidence type="ECO:0000313" key="3">
    <source>
        <dbReference type="Proteomes" id="UP000494119"/>
    </source>
</evidence>
<dbReference type="SMART" id="SM00953">
    <property type="entry name" value="RES"/>
    <property type="match status" value="1"/>
</dbReference>
<evidence type="ECO:0000313" key="2">
    <source>
        <dbReference type="EMBL" id="CAB3803938.1"/>
    </source>
</evidence>
<organism evidence="2 3">
    <name type="scientific">Paraburkholderia caffeinitolerans</name>
    <dbReference type="NCBI Taxonomy" id="1723730"/>
    <lineage>
        <taxon>Bacteria</taxon>
        <taxon>Pseudomonadati</taxon>
        <taxon>Pseudomonadota</taxon>
        <taxon>Betaproteobacteria</taxon>
        <taxon>Burkholderiales</taxon>
        <taxon>Burkholderiaceae</taxon>
        <taxon>Paraburkholderia</taxon>
    </lineage>
</organism>
<dbReference type="Proteomes" id="UP000494119">
    <property type="component" value="Unassembled WGS sequence"/>
</dbReference>
<reference evidence="2 3" key="1">
    <citation type="submission" date="2020-04" db="EMBL/GenBank/DDBJ databases">
        <authorList>
            <person name="De Canck E."/>
        </authorList>
    </citation>
    <scope>NUCLEOTIDE SEQUENCE [LARGE SCALE GENOMIC DNA]</scope>
    <source>
        <strain evidence="2 3">LMG 28688</strain>
    </source>
</reference>
<dbReference type="Pfam" id="PF08808">
    <property type="entry name" value="RES"/>
    <property type="match status" value="1"/>
</dbReference>
<keyword evidence="3" id="KW-1185">Reference proteome</keyword>
<feature type="domain" description="RES" evidence="1">
    <location>
        <begin position="19"/>
        <end position="146"/>
    </location>
</feature>
<evidence type="ECO:0000259" key="1">
    <source>
        <dbReference type="SMART" id="SM00953"/>
    </source>
</evidence>
<dbReference type="AlphaFoldDB" id="A0A6J5GQQ1"/>
<dbReference type="InterPro" id="IPR014914">
    <property type="entry name" value="RES_dom"/>
</dbReference>
<sequence length="157" mass="17616">MTVHVWRIATDTPDYTADDMTGEGAKRTGGRWNRPGKPVLYTAENRSLACLETLVHLGGVLPLNRYLVRIDIPDVVWRRAQKLDHTAAPVGWDAIPRGKTSLDYGDAWLTANTGALLLVPSAIVPEEFNVLINPSHKDCARVKATKLRRWTYDARIW</sequence>
<proteinExistence type="predicted"/>
<name>A0A6J5GQQ1_9BURK</name>
<dbReference type="RefSeq" id="WP_175197681.1">
    <property type="nucleotide sequence ID" value="NZ_CADIKL010000041.1"/>
</dbReference>
<protein>
    <recommendedName>
        <fullName evidence="1">RES domain-containing protein</fullName>
    </recommendedName>
</protein>
<gene>
    <name evidence="2" type="ORF">LMG28688_05874</name>
</gene>
<accession>A0A6J5GQQ1</accession>
<dbReference type="EMBL" id="CADIKL010000041">
    <property type="protein sequence ID" value="CAB3803938.1"/>
    <property type="molecule type" value="Genomic_DNA"/>
</dbReference>